<dbReference type="STRING" id="32002.BVK87_27310"/>
<dbReference type="AlphaFoldDB" id="A0A3R9FZ16"/>
<evidence type="ECO:0000259" key="3">
    <source>
        <dbReference type="Pfam" id="PF00884"/>
    </source>
</evidence>
<dbReference type="Pfam" id="PF00884">
    <property type="entry name" value="Sulfatase"/>
    <property type="match status" value="1"/>
</dbReference>
<keyword evidence="2" id="KW-0378">Hydrolase</keyword>
<dbReference type="RefSeq" id="WP_088147406.1">
    <property type="nucleotide sequence ID" value="NZ_CADIKP010000049.1"/>
</dbReference>
<evidence type="ECO:0000256" key="1">
    <source>
        <dbReference type="ARBA" id="ARBA00022723"/>
    </source>
</evidence>
<sequence>MSGQAARNVLWIMCDQLRWDYLSCYGHPRLRTPNIDRLAAEGMRFDNAFVQGPVCGPSRMSYYTGRYVTSHGAVWNFVPMPVSEMTLGDHLRPLGVRVAVAGKTHVEADLAGMRRLGIDPASAAGVLATEGGFEPYDRDDGIWPPGFSDASHHYTRYLRERGYDGANPWHDHANSALGARGEILSGWNMRHASLPARVDEADSETPYMTRRAIEFIEQSGDQPWVLHLSYIKPHWPYVAPAPYHAMYTADDVPAATRAPRELENAHPVLQGFRQAEVSRNFSLDHVRETVIPTYMGLIKQVDDQLGVLFDYLRRSGRDQDTMIIFCSDHGDYLGDHYLGEKELFHDCVAKVPLIIRLPGGGARRGAVESRLVEAIDLVPTILDALGADIPDHILEGRSLLPLLRGAEPADWRRAVFSENNYAFRDFVREPLGRPADGCHTIMVRDHEWKYVHFEGLRPQLFNLRADPDELDDLGADPAFASIRERYQAMLFDWLRNRKIHPTVSHAAMTGWTRKEESAGIHIGRW</sequence>
<keyword evidence="1" id="KW-0479">Metal-binding</keyword>
<dbReference type="PANTHER" id="PTHR45953">
    <property type="entry name" value="IDURONATE 2-SULFATASE"/>
    <property type="match status" value="1"/>
</dbReference>
<name>A0A3R9FZ16_ACHDE</name>
<dbReference type="Proteomes" id="UP000509782">
    <property type="component" value="Chromosome"/>
</dbReference>
<feature type="domain" description="Sulfatase N-terminal" evidence="3">
    <location>
        <begin position="7"/>
        <end position="387"/>
    </location>
</feature>
<dbReference type="SUPFAM" id="SSF53649">
    <property type="entry name" value="Alkaline phosphatase-like"/>
    <property type="match status" value="1"/>
</dbReference>
<dbReference type="GO" id="GO:0005737">
    <property type="term" value="C:cytoplasm"/>
    <property type="evidence" value="ECO:0007669"/>
    <property type="project" value="TreeGrafter"/>
</dbReference>
<dbReference type="CDD" id="cd16028">
    <property type="entry name" value="PMH"/>
    <property type="match status" value="1"/>
</dbReference>
<accession>A0A3R9FZ16</accession>
<dbReference type="OrthoDB" id="9766107at2"/>
<protein>
    <submittedName>
        <fullName evidence="4">Alkaline phosphatase family protein</fullName>
    </submittedName>
</protein>
<dbReference type="GO" id="GO:0046872">
    <property type="term" value="F:metal ion binding"/>
    <property type="evidence" value="ECO:0007669"/>
    <property type="project" value="UniProtKB-KW"/>
</dbReference>
<evidence type="ECO:0000256" key="2">
    <source>
        <dbReference type="ARBA" id="ARBA00022801"/>
    </source>
</evidence>
<evidence type="ECO:0000313" key="5">
    <source>
        <dbReference type="Proteomes" id="UP000509782"/>
    </source>
</evidence>
<dbReference type="GO" id="GO:0008484">
    <property type="term" value="F:sulfuric ester hydrolase activity"/>
    <property type="evidence" value="ECO:0007669"/>
    <property type="project" value="TreeGrafter"/>
</dbReference>
<proteinExistence type="predicted"/>
<reference evidence="4 5" key="1">
    <citation type="submission" date="2020-05" db="EMBL/GenBank/DDBJ databases">
        <title>FDA dAtabase for Regulatory Grade micrObial Sequences (FDA-ARGOS): Supporting development and validation of Infectious Disease Dx tests.</title>
        <authorList>
            <person name="Sproer C."/>
            <person name="Gronow S."/>
            <person name="Severitt S."/>
            <person name="Schroder I."/>
            <person name="Tallon L."/>
            <person name="Sadzewicz L."/>
            <person name="Zhao X."/>
            <person name="Vavikolanu K."/>
            <person name="Mehta A."/>
            <person name="Aluvathingal J."/>
            <person name="Nadendla S."/>
            <person name="Myers T."/>
            <person name="Yan Y."/>
            <person name="Sichtig H."/>
        </authorList>
    </citation>
    <scope>NUCLEOTIDE SEQUENCE [LARGE SCALE GENOMIC DNA]</scope>
    <source>
        <strain evidence="4 5">FDAARGOS_787</strain>
    </source>
</reference>
<organism evidence="4 5">
    <name type="scientific">Achromobacter denitrificans</name>
    <name type="common">Alcaligenes denitrificans</name>
    <dbReference type="NCBI Taxonomy" id="32002"/>
    <lineage>
        <taxon>Bacteria</taxon>
        <taxon>Pseudomonadati</taxon>
        <taxon>Pseudomonadota</taxon>
        <taxon>Betaproteobacteria</taxon>
        <taxon>Burkholderiales</taxon>
        <taxon>Alcaligenaceae</taxon>
        <taxon>Achromobacter</taxon>
    </lineage>
</organism>
<gene>
    <name evidence="4" type="ORF">FOC81_08135</name>
</gene>
<evidence type="ECO:0000313" key="4">
    <source>
        <dbReference type="EMBL" id="QKQ46660.1"/>
    </source>
</evidence>
<dbReference type="PANTHER" id="PTHR45953:SF1">
    <property type="entry name" value="IDURONATE 2-SULFATASE"/>
    <property type="match status" value="1"/>
</dbReference>
<dbReference type="InterPro" id="IPR017850">
    <property type="entry name" value="Alkaline_phosphatase_core_sf"/>
</dbReference>
<dbReference type="InterPro" id="IPR000917">
    <property type="entry name" value="Sulfatase_N"/>
</dbReference>
<dbReference type="EMBL" id="CP054569">
    <property type="protein sequence ID" value="QKQ46660.1"/>
    <property type="molecule type" value="Genomic_DNA"/>
</dbReference>
<dbReference type="Gene3D" id="3.40.720.10">
    <property type="entry name" value="Alkaline Phosphatase, subunit A"/>
    <property type="match status" value="1"/>
</dbReference>